<reference evidence="2 5" key="3">
    <citation type="submission" date="2016-10" db="EMBL/GenBank/DDBJ databases">
        <title>Genome sequence of Nocardia seriolae strain EM150506, isolated from Anguila japonica.</title>
        <authorList>
            <person name="Han H.-J."/>
        </authorList>
    </citation>
    <scope>NUCLEOTIDE SEQUENCE [LARGE SCALE GENOMIC DNA]</scope>
    <source>
        <strain evidence="2 5">EM150506</strain>
    </source>
</reference>
<dbReference type="Gene3D" id="1.10.10.10">
    <property type="entry name" value="Winged helix-like DNA-binding domain superfamily/Winged helix DNA-binding domain"/>
    <property type="match status" value="2"/>
</dbReference>
<dbReference type="Proteomes" id="UP000037179">
    <property type="component" value="Unassembled WGS sequence"/>
</dbReference>
<dbReference type="RefSeq" id="WP_033090818.1">
    <property type="nucleotide sequence ID" value="NZ_AP017900.1"/>
</dbReference>
<reference evidence="3 4" key="2">
    <citation type="journal article" date="2016" name="Genome Announc.">
        <title>Draft Genome Sequence of Erythromycin- and Oxytetracycline-Sensitive Nocardia seriolae Strain U-1 (NBRC 110359).</title>
        <authorList>
            <person name="Imajoh M."/>
            <person name="Sukeda M."/>
            <person name="Shimizu M."/>
            <person name="Yamane J."/>
            <person name="Ohnishi K."/>
            <person name="Oshima S."/>
        </authorList>
    </citation>
    <scope>NUCLEOTIDE SEQUENCE [LARGE SCALE GENOMIC DNA]</scope>
    <source>
        <strain evidence="3 4">U-1</strain>
    </source>
</reference>
<dbReference type="AlphaFoldDB" id="A0A0B8NFK0"/>
<evidence type="ECO:0000313" key="2">
    <source>
        <dbReference type="EMBL" id="APB01036.1"/>
    </source>
</evidence>
<evidence type="ECO:0000259" key="1">
    <source>
        <dbReference type="Pfam" id="PF07553"/>
    </source>
</evidence>
<evidence type="ECO:0000313" key="5">
    <source>
        <dbReference type="Proteomes" id="UP000180166"/>
    </source>
</evidence>
<name>A0A0B8NFK0_9NOCA</name>
<dbReference type="InterPro" id="IPR036388">
    <property type="entry name" value="WH-like_DNA-bd_sf"/>
</dbReference>
<protein>
    <submittedName>
        <fullName evidence="3">Membrane protein</fullName>
    </submittedName>
</protein>
<dbReference type="OrthoDB" id="2004788at2"/>
<keyword evidence="4" id="KW-1185">Reference proteome</keyword>
<evidence type="ECO:0000313" key="4">
    <source>
        <dbReference type="Proteomes" id="UP000037179"/>
    </source>
</evidence>
<feature type="domain" description="Putative host cell surface-exposed lipoprotein Ltp-like HTH region" evidence="1">
    <location>
        <begin position="124"/>
        <end position="166"/>
    </location>
</feature>
<evidence type="ECO:0000313" key="3">
    <source>
        <dbReference type="EMBL" id="GAP32471.1"/>
    </source>
</evidence>
<sequence>MTEPFPASQPSYLSAADAPRKQKKWVWLVGAPVLALALAAPAWNSAPAAADVAQPDIAAPVSTLAVEFSPAKRDITSSQRNAIRSAQQYLDYSAFSRSGLIHQLEYEDFSTADATFAVDSLKVDWNKQAAKCAKQYLEYTAFSRSGLIDQLVYDGFTRAQAEYGVNASY</sequence>
<gene>
    <name evidence="2" type="ORF">NS506_07008</name>
    <name evidence="3" type="ORF">NSK11_contig00160-0012</name>
</gene>
<dbReference type="KEGG" id="nsr:NS506_07008"/>
<dbReference type="EMBL" id="CP017839">
    <property type="protein sequence ID" value="APB01036.1"/>
    <property type="molecule type" value="Genomic_DNA"/>
</dbReference>
<dbReference type="EMBL" id="BBYQ01000160">
    <property type="protein sequence ID" value="GAP32471.1"/>
    <property type="molecule type" value="Genomic_DNA"/>
</dbReference>
<dbReference type="Pfam" id="PF07553">
    <property type="entry name" value="Lipoprotein_Ltp"/>
    <property type="match status" value="2"/>
</dbReference>
<dbReference type="Proteomes" id="UP000180166">
    <property type="component" value="Chromosome"/>
</dbReference>
<dbReference type="GeneID" id="93369903"/>
<proteinExistence type="predicted"/>
<accession>A0A0B8NFK0</accession>
<organism evidence="3 4">
    <name type="scientific">Nocardia seriolae</name>
    <dbReference type="NCBI Taxonomy" id="37332"/>
    <lineage>
        <taxon>Bacteria</taxon>
        <taxon>Bacillati</taxon>
        <taxon>Actinomycetota</taxon>
        <taxon>Actinomycetes</taxon>
        <taxon>Mycobacteriales</taxon>
        <taxon>Nocardiaceae</taxon>
        <taxon>Nocardia</taxon>
    </lineage>
</organism>
<dbReference type="InterPro" id="IPR011434">
    <property type="entry name" value="Ltp-like_HTH"/>
</dbReference>
<reference evidence="4" key="1">
    <citation type="submission" date="2015-07" db="EMBL/GenBank/DDBJ databases">
        <title>Nocardia seriolae U-1 whole genome shotgun sequence.</title>
        <authorList>
            <person name="Imajoh M."/>
            <person name="Fukumoto Y."/>
            <person name="Sukeda M."/>
            <person name="Yamane J."/>
            <person name="Yamasaki K."/>
            <person name="Shimizu M."/>
            <person name="Ohnishi K."/>
            <person name="Oshima S."/>
        </authorList>
    </citation>
    <scope>NUCLEOTIDE SEQUENCE [LARGE SCALE GENOMIC DNA]</scope>
    <source>
        <strain evidence="4">U-1</strain>
    </source>
</reference>
<feature type="domain" description="Putative host cell surface-exposed lipoprotein Ltp-like HTH region" evidence="1">
    <location>
        <begin position="79"/>
        <end position="121"/>
    </location>
</feature>